<dbReference type="RefSeq" id="WP_377167628.1">
    <property type="nucleotide sequence ID" value="NZ_JBHTJC010000001.1"/>
</dbReference>
<dbReference type="Proteomes" id="UP001607157">
    <property type="component" value="Unassembled WGS sequence"/>
</dbReference>
<dbReference type="InterPro" id="IPR036779">
    <property type="entry name" value="LysM_dom_sf"/>
</dbReference>
<reference evidence="3 4" key="1">
    <citation type="submission" date="2024-10" db="EMBL/GenBank/DDBJ databases">
        <authorList>
            <person name="Yang X.-N."/>
        </authorList>
    </citation>
    <scope>NUCLEOTIDE SEQUENCE [LARGE SCALE GENOMIC DNA]</scope>
    <source>
        <strain evidence="3 4">CAU 1059</strain>
    </source>
</reference>
<comment type="caution">
    <text evidence="3">The sequence shown here is derived from an EMBL/GenBank/DDBJ whole genome shotgun (WGS) entry which is preliminary data.</text>
</comment>
<dbReference type="InterPro" id="IPR018392">
    <property type="entry name" value="LysM"/>
</dbReference>
<dbReference type="PANTHER" id="PTHR34700:SF4">
    <property type="entry name" value="PHAGE-LIKE ELEMENT PBSX PROTEIN XKDP"/>
    <property type="match status" value="1"/>
</dbReference>
<dbReference type="Pfam" id="PF01476">
    <property type="entry name" value="LysM"/>
    <property type="match status" value="1"/>
</dbReference>
<proteinExistence type="predicted"/>
<feature type="compositionally biased region" description="Low complexity" evidence="1">
    <location>
        <begin position="75"/>
        <end position="86"/>
    </location>
</feature>
<feature type="region of interest" description="Disordered" evidence="1">
    <location>
        <begin position="178"/>
        <end position="205"/>
    </location>
</feature>
<evidence type="ECO:0000313" key="3">
    <source>
        <dbReference type="EMBL" id="MFH0253423.1"/>
    </source>
</evidence>
<feature type="region of interest" description="Disordered" evidence="1">
    <location>
        <begin position="244"/>
        <end position="268"/>
    </location>
</feature>
<feature type="domain" description="LysM" evidence="2">
    <location>
        <begin position="413"/>
        <end position="462"/>
    </location>
</feature>
<protein>
    <submittedName>
        <fullName evidence="3">LysM peptidoglycan-binding domain-containing protein</fullName>
    </submittedName>
</protein>
<accession>A0ABW7I5R6</accession>
<sequence>MSIGASTRPGVLIGVGAAVLVGALATLYAAGAFGPAKDQADAAASDMPEQTAAIAPEAEAPATAELEAEVPAEIASPEAAPSAEAAPAPPPAPRIDVFRLEPDGTALIAGRAAAGWQVTLLLDGEAIASVAPSGDGAFAEFAEIAPSDAPRVLTLRMSGPEGEGDIAGAGEILIAPSPRQVAEAEAEPEAEEEAAPEAEAETQPAPEIALSSDGLAATEAAAPPLSDEDRSAPALAALSQDAALPAGTGDAPEGAAAPETGAAPAAASPAVLMSDAEGVRVIQAPEPNERAPEVMSSVALDAISYSDAGDVELSGRASGQGFVRVYLDNTPVTTSRIFEDGTWRTSLPKVDTGIYTLRIDEVSAEGVVTSRVETPFKREDRALLADLAEETAQPEPAAATSATEPQSGPAAIRAVTVQPGNTLWAISRDTYGEGILYLRVFEANADRIRDPDLIYPGQVFELPE</sequence>
<feature type="region of interest" description="Disordered" evidence="1">
    <location>
        <begin position="75"/>
        <end position="94"/>
    </location>
</feature>
<evidence type="ECO:0000313" key="4">
    <source>
        <dbReference type="Proteomes" id="UP001607157"/>
    </source>
</evidence>
<dbReference type="EMBL" id="JBIHMM010000001">
    <property type="protein sequence ID" value="MFH0253423.1"/>
    <property type="molecule type" value="Genomic_DNA"/>
</dbReference>
<dbReference type="PROSITE" id="PS51782">
    <property type="entry name" value="LYSM"/>
    <property type="match status" value="1"/>
</dbReference>
<keyword evidence="4" id="KW-1185">Reference proteome</keyword>
<name>A0ABW7I5R6_9RHOB</name>
<organism evidence="3 4">
    <name type="scientific">Roseovarius aquimarinus</name>
    <dbReference type="NCBI Taxonomy" id="1229156"/>
    <lineage>
        <taxon>Bacteria</taxon>
        <taxon>Pseudomonadati</taxon>
        <taxon>Pseudomonadota</taxon>
        <taxon>Alphaproteobacteria</taxon>
        <taxon>Rhodobacterales</taxon>
        <taxon>Roseobacteraceae</taxon>
        <taxon>Roseovarius</taxon>
    </lineage>
</organism>
<feature type="compositionally biased region" description="Acidic residues" evidence="1">
    <location>
        <begin position="184"/>
        <end position="200"/>
    </location>
</feature>
<evidence type="ECO:0000256" key="1">
    <source>
        <dbReference type="SAM" id="MobiDB-lite"/>
    </source>
</evidence>
<dbReference type="InterPro" id="IPR052196">
    <property type="entry name" value="Bact_Kbp"/>
</dbReference>
<dbReference type="PANTHER" id="PTHR34700">
    <property type="entry name" value="POTASSIUM BINDING PROTEIN KBP"/>
    <property type="match status" value="1"/>
</dbReference>
<gene>
    <name evidence="3" type="ORF">ACGRVM_05945</name>
</gene>
<evidence type="ECO:0000259" key="2">
    <source>
        <dbReference type="PROSITE" id="PS51782"/>
    </source>
</evidence>
<dbReference type="CDD" id="cd00118">
    <property type="entry name" value="LysM"/>
    <property type="match status" value="1"/>
</dbReference>
<dbReference type="Gene3D" id="3.10.350.10">
    <property type="entry name" value="LysM domain"/>
    <property type="match status" value="1"/>
</dbReference>